<sequence>MSRYCTVRTEFMDGRALIEALVETGHWTAEQIEIHHEPQHLLGYKGDRRKETANIIIRSKHVGRLSNDIGFAKGEDGNYVAIISEYDSGRYGKKWIGQLTGNYAYHRVRREQESRGRNVSRERGRDGRQRVTITGYR</sequence>
<reference evidence="2" key="1">
    <citation type="journal article" date="2015" name="Nature">
        <title>Complex archaea that bridge the gap between prokaryotes and eukaryotes.</title>
        <authorList>
            <person name="Spang A."/>
            <person name="Saw J.H."/>
            <person name="Jorgensen S.L."/>
            <person name="Zaremba-Niedzwiedzka K."/>
            <person name="Martijn J."/>
            <person name="Lind A.E."/>
            <person name="van Eijk R."/>
            <person name="Schleper C."/>
            <person name="Guy L."/>
            <person name="Ettema T.J."/>
        </authorList>
    </citation>
    <scope>NUCLEOTIDE SEQUENCE</scope>
</reference>
<dbReference type="InterPro" id="IPR009666">
    <property type="entry name" value="Uncharacterised_Ycf35"/>
</dbReference>
<proteinExistence type="predicted"/>
<dbReference type="EMBL" id="LAZR01000105">
    <property type="protein sequence ID" value="KKN91229.1"/>
    <property type="molecule type" value="Genomic_DNA"/>
</dbReference>
<dbReference type="AlphaFoldDB" id="A0A0F9UHS8"/>
<gene>
    <name evidence="2" type="ORF">LCGC14_0220970</name>
</gene>
<accession>A0A0F9UHS8</accession>
<protein>
    <submittedName>
        <fullName evidence="2">Uncharacterized protein</fullName>
    </submittedName>
</protein>
<feature type="compositionally biased region" description="Basic and acidic residues" evidence="1">
    <location>
        <begin position="114"/>
        <end position="129"/>
    </location>
</feature>
<name>A0A0F9UHS8_9ZZZZ</name>
<evidence type="ECO:0000313" key="2">
    <source>
        <dbReference type="EMBL" id="KKN91229.1"/>
    </source>
</evidence>
<feature type="region of interest" description="Disordered" evidence="1">
    <location>
        <begin position="114"/>
        <end position="137"/>
    </location>
</feature>
<dbReference type="Pfam" id="PF06868">
    <property type="entry name" value="DUF1257"/>
    <property type="match status" value="1"/>
</dbReference>
<comment type="caution">
    <text evidence="2">The sequence shown here is derived from an EMBL/GenBank/DDBJ whole genome shotgun (WGS) entry which is preliminary data.</text>
</comment>
<organism evidence="2">
    <name type="scientific">marine sediment metagenome</name>
    <dbReference type="NCBI Taxonomy" id="412755"/>
    <lineage>
        <taxon>unclassified sequences</taxon>
        <taxon>metagenomes</taxon>
        <taxon>ecological metagenomes</taxon>
    </lineage>
</organism>
<evidence type="ECO:0000256" key="1">
    <source>
        <dbReference type="SAM" id="MobiDB-lite"/>
    </source>
</evidence>